<dbReference type="PANTHER" id="PTHR36970">
    <property type="entry name" value="UNNAMED PRODUCT"/>
    <property type="match status" value="1"/>
</dbReference>
<dbReference type="Proteomes" id="UP000266196">
    <property type="component" value="Unassembled WGS sequence"/>
</dbReference>
<dbReference type="Gene3D" id="3.40.980.10">
    <property type="entry name" value="MoaB/Mog-like domain"/>
    <property type="match status" value="1"/>
</dbReference>
<dbReference type="AlphaFoldDB" id="A0A397F366"/>
<keyword evidence="1" id="KW-1133">Transmembrane helix</keyword>
<feature type="transmembrane region" description="Helical" evidence="1">
    <location>
        <begin position="310"/>
        <end position="331"/>
    </location>
</feature>
<proteinExistence type="predicted"/>
<sequence length="400" mass="44897">MGTGNGRHDRRVSLCEEVEQTGLAGIGRAKDGHMDAVSENLAAPAVLEMPLDGCFEVTDPGMTFDITTMLMSLQLLRILLTTESRQCPFRELSSLGGATLDTNSNYLSKFLFGRGVDVVRISVIPDEEDAKAFDVPLEVHEPTKEALRQYLVADHRGHDLNDDRLRMVTFPQVKAIMSNVLMANAIWDWGKHDRAKLPPDHAVRTKAILVGILSDLGRVLMLPTFTRGRHRFTTSGMHEAKEFMHAFHYLCRRITFSTTLLHRQVEVMKDAGLPANEASRINQYHWYIQARIDKLCHIKLYRTPQATRSFTRLCILALPLLYGPYYVYIATAGTTNFAFALTLSMATSLIMIGIFNVEKALEDPFTEEGLDGVKVERAMHRILDALDVVLPPSTTPRAKK</sequence>
<evidence type="ECO:0000313" key="3">
    <source>
        <dbReference type="Proteomes" id="UP000266196"/>
    </source>
</evidence>
<protein>
    <submittedName>
        <fullName evidence="2">Uncharacterized protein</fullName>
    </submittedName>
</protein>
<keyword evidence="1" id="KW-0812">Transmembrane</keyword>
<gene>
    <name evidence="2" type="ORF">DYB31_007791</name>
</gene>
<comment type="caution">
    <text evidence="2">The sequence shown here is derived from an EMBL/GenBank/DDBJ whole genome shotgun (WGS) entry which is preliminary data.</text>
</comment>
<keyword evidence="1" id="KW-0472">Membrane</keyword>
<dbReference type="VEuPathDB" id="FungiDB:H257_03483"/>
<dbReference type="VEuPathDB" id="FungiDB:H257_03484"/>
<accession>A0A397F366</accession>
<organism evidence="2 3">
    <name type="scientific">Aphanomyces astaci</name>
    <name type="common">Crayfish plague agent</name>
    <dbReference type="NCBI Taxonomy" id="112090"/>
    <lineage>
        <taxon>Eukaryota</taxon>
        <taxon>Sar</taxon>
        <taxon>Stramenopiles</taxon>
        <taxon>Oomycota</taxon>
        <taxon>Saprolegniomycetes</taxon>
        <taxon>Saprolegniales</taxon>
        <taxon>Verrucalvaceae</taxon>
        <taxon>Aphanomyces</taxon>
    </lineage>
</organism>
<evidence type="ECO:0000313" key="2">
    <source>
        <dbReference type="EMBL" id="RHZ06588.1"/>
    </source>
</evidence>
<feature type="transmembrane region" description="Helical" evidence="1">
    <location>
        <begin position="337"/>
        <end position="357"/>
    </location>
</feature>
<reference evidence="2 3" key="1">
    <citation type="submission" date="2018-08" db="EMBL/GenBank/DDBJ databases">
        <title>Aphanomyces genome sequencing and annotation.</title>
        <authorList>
            <person name="Minardi D."/>
            <person name="Oidtmann B."/>
            <person name="Van Der Giezen M."/>
            <person name="Studholme D.J."/>
        </authorList>
    </citation>
    <scope>NUCLEOTIDE SEQUENCE [LARGE SCALE GENOMIC DNA]</scope>
    <source>
        <strain evidence="2 3">197901</strain>
    </source>
</reference>
<dbReference type="EMBL" id="QUTE01012639">
    <property type="protein sequence ID" value="RHZ06588.1"/>
    <property type="molecule type" value="Genomic_DNA"/>
</dbReference>
<dbReference type="InterPro" id="IPR036425">
    <property type="entry name" value="MoaB/Mog-like_dom_sf"/>
</dbReference>
<dbReference type="PANTHER" id="PTHR36970:SF1">
    <property type="entry name" value="BESTROPHIN HOMOLOG"/>
    <property type="match status" value="1"/>
</dbReference>
<name>A0A397F366_APHAT</name>
<evidence type="ECO:0000256" key="1">
    <source>
        <dbReference type="SAM" id="Phobius"/>
    </source>
</evidence>